<proteinExistence type="predicted"/>
<dbReference type="EMBL" id="CP108313">
    <property type="protein sequence ID" value="WTW74155.1"/>
    <property type="molecule type" value="Genomic_DNA"/>
</dbReference>
<organism evidence="1">
    <name type="scientific">Streptomyces sp. NBC_00008</name>
    <dbReference type="NCBI Taxonomy" id="2903610"/>
    <lineage>
        <taxon>Bacteria</taxon>
        <taxon>Bacillati</taxon>
        <taxon>Actinomycetota</taxon>
        <taxon>Actinomycetes</taxon>
        <taxon>Kitasatosporales</taxon>
        <taxon>Streptomycetaceae</taxon>
        <taxon>Streptomyces</taxon>
    </lineage>
</organism>
<accession>A0AAU2W3G5</accession>
<reference evidence="1" key="1">
    <citation type="submission" date="2022-10" db="EMBL/GenBank/DDBJ databases">
        <title>The complete genomes of actinobacterial strains from the NBC collection.</title>
        <authorList>
            <person name="Joergensen T.S."/>
            <person name="Alvarez Arevalo M."/>
            <person name="Sterndorff E.B."/>
            <person name="Faurdal D."/>
            <person name="Vuksanovic O."/>
            <person name="Mourched A.-S."/>
            <person name="Charusanti P."/>
            <person name="Shaw S."/>
            <person name="Blin K."/>
            <person name="Weber T."/>
        </authorList>
    </citation>
    <scope>NUCLEOTIDE SEQUENCE</scope>
    <source>
        <strain evidence="1">NBC_00008</strain>
    </source>
</reference>
<sequence>MSNRFNPTPADRFTFGLRTGLLADRSACEDFDVTGAAERGMAFEALDQLGMEHLLGVS</sequence>
<dbReference type="AlphaFoldDB" id="A0AAU2W3G5"/>
<name>A0AAU2W3G5_9ACTN</name>
<protein>
    <submittedName>
        <fullName evidence="1">Uncharacterized protein</fullName>
    </submittedName>
</protein>
<evidence type="ECO:0000313" key="1">
    <source>
        <dbReference type="EMBL" id="WTW74155.1"/>
    </source>
</evidence>
<gene>
    <name evidence="1" type="ORF">OG398_06940</name>
</gene>